<evidence type="ECO:0000313" key="3">
    <source>
        <dbReference type="Proteomes" id="UP000799778"/>
    </source>
</evidence>
<feature type="compositionally biased region" description="Basic and acidic residues" evidence="1">
    <location>
        <begin position="93"/>
        <end position="116"/>
    </location>
</feature>
<gene>
    <name evidence="2" type="ORF">BU24DRAFT_464246</name>
</gene>
<dbReference type="GeneID" id="54289588"/>
<accession>A0A6A5XL58</accession>
<evidence type="ECO:0000313" key="2">
    <source>
        <dbReference type="EMBL" id="KAF2013470.1"/>
    </source>
</evidence>
<organism evidence="2 3">
    <name type="scientific">Aaosphaeria arxii CBS 175.79</name>
    <dbReference type="NCBI Taxonomy" id="1450172"/>
    <lineage>
        <taxon>Eukaryota</taxon>
        <taxon>Fungi</taxon>
        <taxon>Dikarya</taxon>
        <taxon>Ascomycota</taxon>
        <taxon>Pezizomycotina</taxon>
        <taxon>Dothideomycetes</taxon>
        <taxon>Pleosporomycetidae</taxon>
        <taxon>Pleosporales</taxon>
        <taxon>Pleosporales incertae sedis</taxon>
        <taxon>Aaosphaeria</taxon>
    </lineage>
</organism>
<proteinExistence type="predicted"/>
<feature type="compositionally biased region" description="Basic and acidic residues" evidence="1">
    <location>
        <begin position="47"/>
        <end position="62"/>
    </location>
</feature>
<feature type="region of interest" description="Disordered" evidence="1">
    <location>
        <begin position="1"/>
        <end position="28"/>
    </location>
</feature>
<sequence>MQSITSRPAQGLYSSLTTPSSCQSHFPSQFLIPKPLTMGTLSNIREKIKTKLSSHTEEKVSSKDTPGGDGDGGEDAGQVKQAESSTSGQDTAFEGKGKENVPRRKPALGEKDDVKK</sequence>
<feature type="compositionally biased region" description="Polar residues" evidence="1">
    <location>
        <begin position="81"/>
        <end position="90"/>
    </location>
</feature>
<feature type="compositionally biased region" description="Polar residues" evidence="1">
    <location>
        <begin position="1"/>
        <end position="27"/>
    </location>
</feature>
<dbReference type="Proteomes" id="UP000799778">
    <property type="component" value="Unassembled WGS sequence"/>
</dbReference>
<keyword evidence="3" id="KW-1185">Reference proteome</keyword>
<dbReference type="EMBL" id="ML978071">
    <property type="protein sequence ID" value="KAF2013470.1"/>
    <property type="molecule type" value="Genomic_DNA"/>
</dbReference>
<dbReference type="RefSeq" id="XP_033381809.1">
    <property type="nucleotide sequence ID" value="XM_033532191.1"/>
</dbReference>
<name>A0A6A5XL58_9PLEO</name>
<evidence type="ECO:0000256" key="1">
    <source>
        <dbReference type="SAM" id="MobiDB-lite"/>
    </source>
</evidence>
<dbReference type="AlphaFoldDB" id="A0A6A5XL58"/>
<reference evidence="2" key="1">
    <citation type="journal article" date="2020" name="Stud. Mycol.">
        <title>101 Dothideomycetes genomes: a test case for predicting lifestyles and emergence of pathogens.</title>
        <authorList>
            <person name="Haridas S."/>
            <person name="Albert R."/>
            <person name="Binder M."/>
            <person name="Bloem J."/>
            <person name="Labutti K."/>
            <person name="Salamov A."/>
            <person name="Andreopoulos B."/>
            <person name="Baker S."/>
            <person name="Barry K."/>
            <person name="Bills G."/>
            <person name="Bluhm B."/>
            <person name="Cannon C."/>
            <person name="Castanera R."/>
            <person name="Culley D."/>
            <person name="Daum C."/>
            <person name="Ezra D."/>
            <person name="Gonzalez J."/>
            <person name="Henrissat B."/>
            <person name="Kuo A."/>
            <person name="Liang C."/>
            <person name="Lipzen A."/>
            <person name="Lutzoni F."/>
            <person name="Magnuson J."/>
            <person name="Mondo S."/>
            <person name="Nolan M."/>
            <person name="Ohm R."/>
            <person name="Pangilinan J."/>
            <person name="Park H.-J."/>
            <person name="Ramirez L."/>
            <person name="Alfaro M."/>
            <person name="Sun H."/>
            <person name="Tritt A."/>
            <person name="Yoshinaga Y."/>
            <person name="Zwiers L.-H."/>
            <person name="Turgeon B."/>
            <person name="Goodwin S."/>
            <person name="Spatafora J."/>
            <person name="Crous P."/>
            <person name="Grigoriev I."/>
        </authorList>
    </citation>
    <scope>NUCLEOTIDE SEQUENCE</scope>
    <source>
        <strain evidence="2">CBS 175.79</strain>
    </source>
</reference>
<feature type="region of interest" description="Disordered" evidence="1">
    <location>
        <begin position="47"/>
        <end position="116"/>
    </location>
</feature>
<protein>
    <submittedName>
        <fullName evidence="2">Uncharacterized protein</fullName>
    </submittedName>
</protein>